<gene>
    <name evidence="3" type="ORF">CUNI_LOCUS17514</name>
</gene>
<dbReference type="Proteomes" id="UP000678393">
    <property type="component" value="Unassembled WGS sequence"/>
</dbReference>
<organism evidence="3 4">
    <name type="scientific">Candidula unifasciata</name>
    <dbReference type="NCBI Taxonomy" id="100452"/>
    <lineage>
        <taxon>Eukaryota</taxon>
        <taxon>Metazoa</taxon>
        <taxon>Spiralia</taxon>
        <taxon>Lophotrochozoa</taxon>
        <taxon>Mollusca</taxon>
        <taxon>Gastropoda</taxon>
        <taxon>Heterobranchia</taxon>
        <taxon>Euthyneura</taxon>
        <taxon>Panpulmonata</taxon>
        <taxon>Eupulmonata</taxon>
        <taxon>Stylommatophora</taxon>
        <taxon>Helicina</taxon>
        <taxon>Helicoidea</taxon>
        <taxon>Geomitridae</taxon>
        <taxon>Candidula</taxon>
    </lineage>
</organism>
<feature type="transmembrane region" description="Helical" evidence="2">
    <location>
        <begin position="250"/>
        <end position="274"/>
    </location>
</feature>
<dbReference type="AlphaFoldDB" id="A0A8S3ZYR0"/>
<accession>A0A8S3ZYR0</accession>
<dbReference type="EMBL" id="CAJHNH020004979">
    <property type="protein sequence ID" value="CAG5131956.1"/>
    <property type="molecule type" value="Genomic_DNA"/>
</dbReference>
<keyword evidence="2" id="KW-1133">Transmembrane helix</keyword>
<feature type="region of interest" description="Disordered" evidence="1">
    <location>
        <begin position="408"/>
        <end position="471"/>
    </location>
</feature>
<sequence length="471" mass="52312">MAHKEAQKEEADKDAACSSAWFDWASKGEDSPYPPVYGGLECNDFLGISQQCWESVATAVLALLALLYAYPRLRLPGACSCGYQRQEPAGKGILLLLLCLAFGIEVGVKLATRRMFWIGKPGHLATMLQIFILAAPPNRIVTAAFRLQMHMLVGIPLVVFFPITSMHLSLFESGINFIQHLLMLGITFYLMHYGDPYIPESLGDFSWAFMAYVFLFVYHFLPLQLLAYVSQVNLNNILYPDSLEGNQSKFYRLMVFCHQLILIPTFGKLLVIIANTFRILPCSNPLDASEECTTCCKLKLHCKCSCCSADTWKRGSASGSGDDCNTDEDSGCVHSWSMLNKGCRRCSSRNTRSTYCSGYRPSCHRFCPQRSCMNDHKEFTWGCSLDSVPTRCIVNGKLVDGVKMDEASCKRSSGDKSSNTQRKSPPPGNGKSSVCRSFLLDDMLDSSPEGSVARTVPASEHDPSRSYVKSH</sequence>
<keyword evidence="4" id="KW-1185">Reference proteome</keyword>
<name>A0A8S3ZYR0_9EUPU</name>
<evidence type="ECO:0000256" key="1">
    <source>
        <dbReference type="SAM" id="MobiDB-lite"/>
    </source>
</evidence>
<reference evidence="3" key="1">
    <citation type="submission" date="2021-04" db="EMBL/GenBank/DDBJ databases">
        <authorList>
            <consortium name="Molecular Ecology Group"/>
        </authorList>
    </citation>
    <scope>NUCLEOTIDE SEQUENCE</scope>
</reference>
<evidence type="ECO:0000256" key="2">
    <source>
        <dbReference type="SAM" id="Phobius"/>
    </source>
</evidence>
<feature type="transmembrane region" description="Helical" evidence="2">
    <location>
        <begin position="151"/>
        <end position="170"/>
    </location>
</feature>
<keyword evidence="2" id="KW-0812">Transmembrane</keyword>
<dbReference type="PANTHER" id="PTHR20948">
    <property type="entry name" value="TRANSMEMBRANE PROTEIN 164"/>
    <property type="match status" value="1"/>
</dbReference>
<dbReference type="PANTHER" id="PTHR20948:SF2">
    <property type="entry name" value="TRANSMEMBRANE PROTEIN 164"/>
    <property type="match status" value="1"/>
</dbReference>
<feature type="transmembrane region" description="Helical" evidence="2">
    <location>
        <begin position="56"/>
        <end position="73"/>
    </location>
</feature>
<evidence type="ECO:0000313" key="3">
    <source>
        <dbReference type="EMBL" id="CAG5131956.1"/>
    </source>
</evidence>
<evidence type="ECO:0000313" key="4">
    <source>
        <dbReference type="Proteomes" id="UP000678393"/>
    </source>
</evidence>
<comment type="caution">
    <text evidence="3">The sequence shown here is derived from an EMBL/GenBank/DDBJ whole genome shotgun (WGS) entry which is preliminary data.</text>
</comment>
<keyword evidence="2" id="KW-0472">Membrane</keyword>
<feature type="transmembrane region" description="Helical" evidence="2">
    <location>
        <begin position="93"/>
        <end position="112"/>
    </location>
</feature>
<feature type="transmembrane region" description="Helical" evidence="2">
    <location>
        <begin position="177"/>
        <end position="194"/>
    </location>
</feature>
<dbReference type="OrthoDB" id="17328at2759"/>
<dbReference type="InterPro" id="IPR026508">
    <property type="entry name" value="TMEM164"/>
</dbReference>
<proteinExistence type="predicted"/>
<protein>
    <submittedName>
        <fullName evidence="3">Uncharacterized protein</fullName>
    </submittedName>
</protein>
<feature type="transmembrane region" description="Helical" evidence="2">
    <location>
        <begin position="206"/>
        <end position="229"/>
    </location>
</feature>